<comment type="caution">
    <text evidence="2">The sequence shown here is derived from an EMBL/GenBank/DDBJ whole genome shotgun (WGS) entry which is preliminary data.</text>
</comment>
<protein>
    <submittedName>
        <fullName evidence="2">Uncharacterized protein</fullName>
    </submittedName>
</protein>
<organism evidence="2 3">
    <name type="scientific">Phytophthora palmivora</name>
    <dbReference type="NCBI Taxonomy" id="4796"/>
    <lineage>
        <taxon>Eukaryota</taxon>
        <taxon>Sar</taxon>
        <taxon>Stramenopiles</taxon>
        <taxon>Oomycota</taxon>
        <taxon>Peronosporomycetes</taxon>
        <taxon>Peronosporales</taxon>
        <taxon>Peronosporaceae</taxon>
        <taxon>Phytophthora</taxon>
    </lineage>
</organism>
<keyword evidence="3" id="KW-1185">Reference proteome</keyword>
<feature type="signal peptide" evidence="1">
    <location>
        <begin position="1"/>
        <end position="18"/>
    </location>
</feature>
<feature type="chain" id="PRO_5015133523" evidence="1">
    <location>
        <begin position="19"/>
        <end position="75"/>
    </location>
</feature>
<dbReference type="EMBL" id="NCKW01015522">
    <property type="protein sequence ID" value="POM62648.1"/>
    <property type="molecule type" value="Genomic_DNA"/>
</dbReference>
<accession>A0A2P4XAU6</accession>
<sequence length="75" mass="7869">MIKIRSCALIHFAKVAAAADDIILSGTYANELAPQLVSIGDGGLLSMWEGCSTRGGQVEVNFNCQNGSIAGSRNR</sequence>
<evidence type="ECO:0000313" key="2">
    <source>
        <dbReference type="EMBL" id="POM62648.1"/>
    </source>
</evidence>
<keyword evidence="1" id="KW-0732">Signal</keyword>
<name>A0A2P4XAU6_9STRA</name>
<evidence type="ECO:0000313" key="3">
    <source>
        <dbReference type="Proteomes" id="UP000237271"/>
    </source>
</evidence>
<reference evidence="2 3" key="1">
    <citation type="journal article" date="2017" name="Genome Biol. Evol.">
        <title>Phytophthora megakarya and P. palmivora, closely related causal agents of cacao black pod rot, underwent increases in genome sizes and gene numbers by different mechanisms.</title>
        <authorList>
            <person name="Ali S.S."/>
            <person name="Shao J."/>
            <person name="Lary D.J."/>
            <person name="Kronmiller B."/>
            <person name="Shen D."/>
            <person name="Strem M.D."/>
            <person name="Amoako-Attah I."/>
            <person name="Akrofi A.Y."/>
            <person name="Begoude B.A."/>
            <person name="Ten Hoopen G.M."/>
            <person name="Coulibaly K."/>
            <person name="Kebe B.I."/>
            <person name="Melnick R.L."/>
            <person name="Guiltinan M.J."/>
            <person name="Tyler B.M."/>
            <person name="Meinhardt L.W."/>
            <person name="Bailey B.A."/>
        </authorList>
    </citation>
    <scope>NUCLEOTIDE SEQUENCE [LARGE SCALE GENOMIC DNA]</scope>
    <source>
        <strain evidence="3">sbr112.9</strain>
    </source>
</reference>
<evidence type="ECO:0000256" key="1">
    <source>
        <dbReference type="SAM" id="SignalP"/>
    </source>
</evidence>
<gene>
    <name evidence="2" type="ORF">PHPALM_28170</name>
</gene>
<proteinExistence type="predicted"/>
<dbReference type="Proteomes" id="UP000237271">
    <property type="component" value="Unassembled WGS sequence"/>
</dbReference>
<dbReference type="AlphaFoldDB" id="A0A2P4XAU6"/>